<evidence type="ECO:0000313" key="3">
    <source>
        <dbReference type="Proteomes" id="UP001567350"/>
    </source>
</evidence>
<gene>
    <name evidence="2" type="ORF">ACBP88_04490</name>
</gene>
<dbReference type="EMBL" id="JBGJLR010000003">
    <property type="protein sequence ID" value="MEZ2738727.1"/>
    <property type="molecule type" value="Genomic_DNA"/>
</dbReference>
<accession>A0ABV4IAF6</accession>
<dbReference type="Proteomes" id="UP001567350">
    <property type="component" value="Unassembled WGS sequence"/>
</dbReference>
<keyword evidence="1" id="KW-0472">Membrane</keyword>
<proteinExistence type="predicted"/>
<keyword evidence="1" id="KW-0812">Transmembrane</keyword>
<dbReference type="RefSeq" id="WP_370890925.1">
    <property type="nucleotide sequence ID" value="NZ_JBGJLR010000003.1"/>
</dbReference>
<feature type="transmembrane region" description="Helical" evidence="1">
    <location>
        <begin position="109"/>
        <end position="130"/>
    </location>
</feature>
<comment type="caution">
    <text evidence="2">The sequence shown here is derived from an EMBL/GenBank/DDBJ whole genome shotgun (WGS) entry which is preliminary data.</text>
</comment>
<sequence>MHVRASSWVLLLGLCLGYILAAGVPASWGKHDGVLEGVQAVTLVAGALVAVLAAYQQRGMAVGKIWWVAAMGWLGLLSHELAGHAGLVLPQAQVWLDAGPRLPSGGLPWPALAAAGAYASLLLAGVYWVLRYRLLSRVVARWWHEAAMPWGCVLVGMLALLLAAVAQGQVGLPMPQMPDTTRSVMVAMTECWVYAALWWAQWLLLHHMQDWRLSSYLQTMHFSRSSLGERFERRSV</sequence>
<name>A0ABV4IAF6_9BURK</name>
<evidence type="ECO:0000256" key="1">
    <source>
        <dbReference type="SAM" id="Phobius"/>
    </source>
</evidence>
<feature type="transmembrane region" description="Helical" evidence="1">
    <location>
        <begin position="37"/>
        <end position="55"/>
    </location>
</feature>
<feature type="transmembrane region" description="Helical" evidence="1">
    <location>
        <begin position="142"/>
        <end position="164"/>
    </location>
</feature>
<keyword evidence="1" id="KW-1133">Transmembrane helix</keyword>
<keyword evidence="3" id="KW-1185">Reference proteome</keyword>
<feature type="transmembrane region" description="Helical" evidence="1">
    <location>
        <begin position="184"/>
        <end position="205"/>
    </location>
</feature>
<protein>
    <submittedName>
        <fullName evidence="2">Uncharacterized protein</fullName>
    </submittedName>
</protein>
<evidence type="ECO:0000313" key="2">
    <source>
        <dbReference type="EMBL" id="MEZ2738727.1"/>
    </source>
</evidence>
<organism evidence="2 3">
    <name type="scientific">Comamonas jiangduensis</name>
    <dbReference type="NCBI Taxonomy" id="1194168"/>
    <lineage>
        <taxon>Bacteria</taxon>
        <taxon>Pseudomonadati</taxon>
        <taxon>Pseudomonadota</taxon>
        <taxon>Betaproteobacteria</taxon>
        <taxon>Burkholderiales</taxon>
        <taxon>Comamonadaceae</taxon>
        <taxon>Comamonas</taxon>
    </lineage>
</organism>
<reference evidence="2 3" key="1">
    <citation type="submission" date="2024-08" db="EMBL/GenBank/DDBJ databases">
        <authorList>
            <person name="Feng Z."/>
            <person name="Ronholm J."/>
        </authorList>
    </citation>
    <scope>NUCLEOTIDE SEQUENCE [LARGE SCALE GENOMIC DNA]</scope>
    <source>
        <strain evidence="2 3">4-AB0-8</strain>
    </source>
</reference>
<feature type="transmembrane region" description="Helical" evidence="1">
    <location>
        <begin position="67"/>
        <end position="89"/>
    </location>
</feature>